<accession>A0AA39I991</accession>
<evidence type="ECO:0000313" key="2">
    <source>
        <dbReference type="Proteomes" id="UP001175271"/>
    </source>
</evidence>
<evidence type="ECO:0000313" key="1">
    <source>
        <dbReference type="EMBL" id="KAK0420175.1"/>
    </source>
</evidence>
<proteinExistence type="predicted"/>
<reference evidence="1" key="1">
    <citation type="submission" date="2023-06" db="EMBL/GenBank/DDBJ databases">
        <title>Genomic analysis of the entomopathogenic nematode Steinernema hermaphroditum.</title>
        <authorList>
            <person name="Schwarz E.M."/>
            <person name="Heppert J.K."/>
            <person name="Baniya A."/>
            <person name="Schwartz H.T."/>
            <person name="Tan C.-H."/>
            <person name="Antoshechkin I."/>
            <person name="Sternberg P.W."/>
            <person name="Goodrich-Blair H."/>
            <person name="Dillman A.R."/>
        </authorList>
    </citation>
    <scope>NUCLEOTIDE SEQUENCE</scope>
    <source>
        <strain evidence="1">PS9179</strain>
        <tissue evidence="1">Whole animal</tissue>
    </source>
</reference>
<dbReference type="Proteomes" id="UP001175271">
    <property type="component" value="Unassembled WGS sequence"/>
</dbReference>
<dbReference type="AlphaFoldDB" id="A0AA39I991"/>
<comment type="caution">
    <text evidence="1">The sequence shown here is derived from an EMBL/GenBank/DDBJ whole genome shotgun (WGS) entry which is preliminary data.</text>
</comment>
<sequence>MILHSNNNQILIYDCRGHGIKRHGCPSGRHFRMPQSTNRKVYECLCNSSMKKVKTLKYFNSSLLFVCSSTFYIRVNKTWITFSFDLMKEIVLKNRKSFALFVHSDRFYAVDNGILYSLDLSNAVEQIELSNGETIEGDIMSGWFLTTHSIGGDVYIVQSSGIWKLSIANCIIKNTCEVRISVEDPIQKKKTLSCPVCLAAVELNIDEYLPVNWIVKDLPTTYNHHRGGSPKKPKHSLKCSSCNAPLSQKNTFDCEFCAELDQNIEVLICATCVFDYHKEHINSVQRVRFADAAYKMGKIGGISRDAEELGRKKASTLMELDVFFGQLEQYCERVKSRLEKLGGKGPMTQKVVDKEVEELMKDYGVIKRKLEKLCIWRQ</sequence>
<gene>
    <name evidence="1" type="ORF">QR680_014554</name>
</gene>
<dbReference type="EMBL" id="JAUCMV010000002">
    <property type="protein sequence ID" value="KAK0420175.1"/>
    <property type="molecule type" value="Genomic_DNA"/>
</dbReference>
<name>A0AA39I991_9BILA</name>
<keyword evidence="2" id="KW-1185">Reference proteome</keyword>
<organism evidence="1 2">
    <name type="scientific">Steinernema hermaphroditum</name>
    <dbReference type="NCBI Taxonomy" id="289476"/>
    <lineage>
        <taxon>Eukaryota</taxon>
        <taxon>Metazoa</taxon>
        <taxon>Ecdysozoa</taxon>
        <taxon>Nematoda</taxon>
        <taxon>Chromadorea</taxon>
        <taxon>Rhabditida</taxon>
        <taxon>Tylenchina</taxon>
        <taxon>Panagrolaimomorpha</taxon>
        <taxon>Strongyloidoidea</taxon>
        <taxon>Steinernematidae</taxon>
        <taxon>Steinernema</taxon>
    </lineage>
</organism>
<protein>
    <submittedName>
        <fullName evidence="1">Uncharacterized protein</fullName>
    </submittedName>
</protein>